<dbReference type="InterPro" id="IPR050072">
    <property type="entry name" value="Peptidase_M20A"/>
</dbReference>
<dbReference type="OrthoDB" id="9761532at2"/>
<dbReference type="Gene3D" id="3.30.70.360">
    <property type="match status" value="1"/>
</dbReference>
<gene>
    <name evidence="7" type="ORF">TSYNT_7298</name>
</gene>
<dbReference type="InterPro" id="IPR011650">
    <property type="entry name" value="Peptidase_M20_dimer"/>
</dbReference>
<protein>
    <submittedName>
        <fullName evidence="7">Acetylornithine deacetylase</fullName>
    </submittedName>
</protein>
<dbReference type="PANTHER" id="PTHR43808">
    <property type="entry name" value="ACETYLORNITHINE DEACETYLASE"/>
    <property type="match status" value="1"/>
</dbReference>
<name>A0A0U9HMI0_9FIRM</name>
<organism evidence="7">
    <name type="scientific">Tepidanaerobacter syntrophicus</name>
    <dbReference type="NCBI Taxonomy" id="224999"/>
    <lineage>
        <taxon>Bacteria</taxon>
        <taxon>Bacillati</taxon>
        <taxon>Bacillota</taxon>
        <taxon>Clostridia</taxon>
        <taxon>Thermosediminibacterales</taxon>
        <taxon>Tepidanaerobacteraceae</taxon>
        <taxon>Tepidanaerobacter</taxon>
    </lineage>
</organism>
<dbReference type="GO" id="GO:0046872">
    <property type="term" value="F:metal ion binding"/>
    <property type="evidence" value="ECO:0007669"/>
    <property type="project" value="UniProtKB-KW"/>
</dbReference>
<evidence type="ECO:0000256" key="2">
    <source>
        <dbReference type="ARBA" id="ARBA00006247"/>
    </source>
</evidence>
<sequence>MEFQENKEFTIDILKKLVTINSVTGNESEIGNKIFEILKYLGVDEIEKQNVDNDRFNIIARVRGDKKGPTTLLTGHLDTVPAGNGWETNPFVPVIKGDKVYGRGALDMKSGIAIILSTVKFAIENKDKMKGDILIALVPDEEATSLGITTLINNTINADFGIAAEPEYIPIIGSVGKLLIHVDAYGKTAHGCEPNKGINAIEEMARFLVSLGKIPLKEHHKIQKQPYVTLKIEGGFNQYSVIVPDYCFCLVNKHTVPTETIEYILEQMQELVINMGLKAKFIFKIDEPYYEPYEIQTDLPQIEKLCSIYKDVIGKPMEFRYGTGVCDNNKLVPATGIPVICLGAKGGGLHSENEWVSLKSMFEMNIIYQKYIFSF</sequence>
<evidence type="ECO:0000256" key="1">
    <source>
        <dbReference type="ARBA" id="ARBA00001947"/>
    </source>
</evidence>
<accession>A0A0U9HMI0</accession>
<comment type="similarity">
    <text evidence="2">Belongs to the peptidase M20A family.</text>
</comment>
<evidence type="ECO:0000259" key="6">
    <source>
        <dbReference type="Pfam" id="PF07687"/>
    </source>
</evidence>
<dbReference type="RefSeq" id="WP_059032677.1">
    <property type="nucleotide sequence ID" value="NZ_DF977001.1"/>
</dbReference>
<dbReference type="Proteomes" id="UP000062160">
    <property type="component" value="Unassembled WGS sequence"/>
</dbReference>
<comment type="cofactor">
    <cofactor evidence="1">
        <name>Zn(2+)</name>
        <dbReference type="ChEBI" id="CHEBI:29105"/>
    </cofactor>
</comment>
<dbReference type="EMBL" id="DF977001">
    <property type="protein sequence ID" value="GAQ25279.1"/>
    <property type="molecule type" value="Genomic_DNA"/>
</dbReference>
<keyword evidence="3" id="KW-0479">Metal-binding</keyword>
<dbReference type="GO" id="GO:0016787">
    <property type="term" value="F:hydrolase activity"/>
    <property type="evidence" value="ECO:0007669"/>
    <property type="project" value="UniProtKB-KW"/>
</dbReference>
<evidence type="ECO:0000313" key="7">
    <source>
        <dbReference type="EMBL" id="GAQ25279.1"/>
    </source>
</evidence>
<feature type="domain" description="Peptidase M20 dimerisation" evidence="6">
    <location>
        <begin position="173"/>
        <end position="273"/>
    </location>
</feature>
<keyword evidence="5" id="KW-0862">Zinc</keyword>
<dbReference type="Pfam" id="PF07687">
    <property type="entry name" value="M20_dimer"/>
    <property type="match status" value="1"/>
</dbReference>
<evidence type="ECO:0000313" key="8">
    <source>
        <dbReference type="Proteomes" id="UP000062160"/>
    </source>
</evidence>
<dbReference type="PANTHER" id="PTHR43808:SF8">
    <property type="entry name" value="PEPTIDASE M20 DIMERISATION DOMAIN-CONTAINING PROTEIN"/>
    <property type="match status" value="1"/>
</dbReference>
<dbReference type="SUPFAM" id="SSF55031">
    <property type="entry name" value="Bacterial exopeptidase dimerisation domain"/>
    <property type="match status" value="1"/>
</dbReference>
<evidence type="ECO:0000256" key="4">
    <source>
        <dbReference type="ARBA" id="ARBA00022801"/>
    </source>
</evidence>
<dbReference type="SUPFAM" id="SSF53187">
    <property type="entry name" value="Zn-dependent exopeptidases"/>
    <property type="match status" value="1"/>
</dbReference>
<evidence type="ECO:0000256" key="3">
    <source>
        <dbReference type="ARBA" id="ARBA00022723"/>
    </source>
</evidence>
<dbReference type="Pfam" id="PF01546">
    <property type="entry name" value="Peptidase_M20"/>
    <property type="match status" value="1"/>
</dbReference>
<dbReference type="STRING" id="224999.GCA_001485475_01294"/>
<keyword evidence="8" id="KW-1185">Reference proteome</keyword>
<dbReference type="Gene3D" id="3.40.630.10">
    <property type="entry name" value="Zn peptidases"/>
    <property type="match status" value="1"/>
</dbReference>
<proteinExistence type="inferred from homology"/>
<dbReference type="InterPro" id="IPR002933">
    <property type="entry name" value="Peptidase_M20"/>
</dbReference>
<dbReference type="AlphaFoldDB" id="A0A0U9HMI0"/>
<evidence type="ECO:0000256" key="5">
    <source>
        <dbReference type="ARBA" id="ARBA00022833"/>
    </source>
</evidence>
<reference evidence="7" key="1">
    <citation type="journal article" date="2016" name="Genome Announc.">
        <title>Draft Genome Sequence of the Syntrophic Lactate-Degrading Bacterium Tepidanaerobacter syntrophicus JLT.</title>
        <authorList>
            <person name="Matsuura N."/>
            <person name="Ohashi A."/>
            <person name="Tourlousse D.M."/>
            <person name="Sekiguchi Y."/>
        </authorList>
    </citation>
    <scope>NUCLEOTIDE SEQUENCE [LARGE SCALE GENOMIC DNA]</scope>
    <source>
        <strain evidence="7">JL</strain>
    </source>
</reference>
<keyword evidence="4" id="KW-0378">Hydrolase</keyword>
<dbReference type="InterPro" id="IPR036264">
    <property type="entry name" value="Bact_exopeptidase_dim_dom"/>
</dbReference>